<evidence type="ECO:0000313" key="2">
    <source>
        <dbReference type="EMBL" id="PJR12014.1"/>
    </source>
</evidence>
<name>A0A2J0YW45_RHIML</name>
<sequence length="236" mass="24829">MPQLKVKLCALAVTLFAVSPTVAAQVCGKTEVVDEGETLEQLVARCETTAGAVLSANPSVDAGDIRAGLQLKMPESAEGDWLSRARQAVTEAGERVNEAAEAAGRSVSDYLSDQPDLNRDILEMGERLGLPGVSTSQSRGAELMVFPKDVGPGDKVDLNANGLPGGVEVTIGVRIGEEADFRTISRARTNEAGLLEATVPVPEQAQKGEKIAFAVETVDGRVRVVSEPFDVDPTTD</sequence>
<evidence type="ECO:0000256" key="1">
    <source>
        <dbReference type="SAM" id="SignalP"/>
    </source>
</evidence>
<keyword evidence="1" id="KW-0732">Signal</keyword>
<dbReference type="Proteomes" id="UP000231987">
    <property type="component" value="Unassembled WGS sequence"/>
</dbReference>
<protein>
    <recommendedName>
        <fullName evidence="4">LysM domain-containing protein</fullName>
    </recommendedName>
</protein>
<proteinExistence type="predicted"/>
<dbReference type="AlphaFoldDB" id="A0A2J0YW45"/>
<evidence type="ECO:0008006" key="4">
    <source>
        <dbReference type="Google" id="ProtNLM"/>
    </source>
</evidence>
<dbReference type="EMBL" id="NJGD01000017">
    <property type="protein sequence ID" value="PJR12014.1"/>
    <property type="molecule type" value="Genomic_DNA"/>
</dbReference>
<dbReference type="CDD" id="cd00118">
    <property type="entry name" value="LysM"/>
    <property type="match status" value="1"/>
</dbReference>
<accession>A0A2J0YW45</accession>
<feature type="signal peptide" evidence="1">
    <location>
        <begin position="1"/>
        <end position="23"/>
    </location>
</feature>
<organism evidence="2 3">
    <name type="scientific">Rhizobium meliloti</name>
    <name type="common">Ensifer meliloti</name>
    <name type="synonym">Sinorhizobium meliloti</name>
    <dbReference type="NCBI Taxonomy" id="382"/>
    <lineage>
        <taxon>Bacteria</taxon>
        <taxon>Pseudomonadati</taxon>
        <taxon>Pseudomonadota</taxon>
        <taxon>Alphaproteobacteria</taxon>
        <taxon>Hyphomicrobiales</taxon>
        <taxon>Rhizobiaceae</taxon>
        <taxon>Sinorhizobium/Ensifer group</taxon>
        <taxon>Sinorhizobium</taxon>
    </lineage>
</organism>
<feature type="chain" id="PRO_5014385108" description="LysM domain-containing protein" evidence="1">
    <location>
        <begin position="24"/>
        <end position="236"/>
    </location>
</feature>
<comment type="caution">
    <text evidence="2">The sequence shown here is derived from an EMBL/GenBank/DDBJ whole genome shotgun (WGS) entry which is preliminary data.</text>
</comment>
<evidence type="ECO:0000313" key="3">
    <source>
        <dbReference type="Proteomes" id="UP000231987"/>
    </source>
</evidence>
<reference evidence="2 3" key="1">
    <citation type="submission" date="2017-06" db="EMBL/GenBank/DDBJ databases">
        <title>Ensifer strains isolated from leguminous trees and herbs display diverse denitrification phenotypes with some acting as strong N2O sinks.</title>
        <authorList>
            <person name="Woliy K."/>
            <person name="Mania D."/>
            <person name="Bakken L.R."/>
            <person name="Frostegard A."/>
        </authorList>
    </citation>
    <scope>NUCLEOTIDE SEQUENCE [LARGE SCALE GENOMIC DNA]</scope>
    <source>
        <strain evidence="2 3">AC50a</strain>
    </source>
</reference>
<gene>
    <name evidence="2" type="ORF">CEJ86_26700</name>
</gene>
<dbReference type="InterPro" id="IPR018392">
    <property type="entry name" value="LysM"/>
</dbReference>